<dbReference type="Proteomes" id="UP000683511">
    <property type="component" value="Chromosome"/>
</dbReference>
<protein>
    <submittedName>
        <fullName evidence="1">Uncharacterized protein</fullName>
    </submittedName>
</protein>
<accession>A0A975T3N1</accession>
<evidence type="ECO:0000313" key="2">
    <source>
        <dbReference type="Proteomes" id="UP000683511"/>
    </source>
</evidence>
<sequence length="152" mass="17780">MSAVNKLIKRFTKYIETIKSNEFSYVTNPLYPQIIQSIADSRININYLHKVRDLINEIQKILDSENILLLNFQLMMLFSTLAYQHQSKEFLYFAALSCNNVISAYYFLHEHEITSIDVRHKCDEMIVILLSPVVGIEVLKTAREIYINQTSK</sequence>
<gene>
    <name evidence="1" type="ORF">B6N60_00313</name>
</gene>
<dbReference type="RefSeq" id="WP_190606032.1">
    <property type="nucleotide sequence ID" value="NZ_CP021056.1"/>
</dbReference>
<dbReference type="EMBL" id="CP021056">
    <property type="protein sequence ID" value="QXE21636.1"/>
    <property type="molecule type" value="Genomic_DNA"/>
</dbReference>
<dbReference type="KEGG" id="rsin:B6N60_00313"/>
<proteinExistence type="predicted"/>
<name>A0A975T3N1_9NOST</name>
<reference evidence="1" key="1">
    <citation type="submission" date="2017-04" db="EMBL/GenBank/DDBJ databases">
        <title>Genome deletions in a multicellular cyanobacterial endosymbiont for morphological adaptation in marine diatoms.</title>
        <authorList>
            <person name="Wang Y."/>
            <person name="Gao H."/>
            <person name="Li R."/>
            <person name="Xu X."/>
        </authorList>
    </citation>
    <scope>NUCLEOTIDE SEQUENCE</scope>
    <source>
        <strain evidence="1">FACHB 800</strain>
    </source>
</reference>
<evidence type="ECO:0000313" key="1">
    <source>
        <dbReference type="EMBL" id="QXE21636.1"/>
    </source>
</evidence>
<dbReference type="AlphaFoldDB" id="A0A975T3N1"/>
<keyword evidence="2" id="KW-1185">Reference proteome</keyword>
<organism evidence="1 2">
    <name type="scientific">Richelia sinica FACHB-800</name>
    <dbReference type="NCBI Taxonomy" id="1357546"/>
    <lineage>
        <taxon>Bacteria</taxon>
        <taxon>Bacillati</taxon>
        <taxon>Cyanobacteriota</taxon>
        <taxon>Cyanophyceae</taxon>
        <taxon>Nostocales</taxon>
        <taxon>Nostocaceae</taxon>
        <taxon>Richelia</taxon>
    </lineage>
</organism>